<accession>A0A078A6B7</accession>
<evidence type="ECO:0000313" key="2">
    <source>
        <dbReference type="Proteomes" id="UP000039865"/>
    </source>
</evidence>
<name>A0A078A6B7_STYLE</name>
<organism evidence="1 2">
    <name type="scientific">Stylonychia lemnae</name>
    <name type="common">Ciliate</name>
    <dbReference type="NCBI Taxonomy" id="5949"/>
    <lineage>
        <taxon>Eukaryota</taxon>
        <taxon>Sar</taxon>
        <taxon>Alveolata</taxon>
        <taxon>Ciliophora</taxon>
        <taxon>Intramacronucleata</taxon>
        <taxon>Spirotrichea</taxon>
        <taxon>Stichotrichia</taxon>
        <taxon>Sporadotrichida</taxon>
        <taxon>Oxytrichidae</taxon>
        <taxon>Stylonychinae</taxon>
        <taxon>Stylonychia</taxon>
    </lineage>
</organism>
<sequence length="286" mass="32430">MGNIQERCCIEKQQLKQLKPTQPIAVVAKQAQPVKVLKKPSIESDYTFTDYVLYAQEKVKQIQSKQQHRGKRQIDYLPRRNKLRSVEIDISQVILPRTTPDTQSTSQLSQSFFIQNPNNASINQDCSQSAEFKLENGTPNFSDNKFNQPLILEGYNLDDQLNTTHQDLNHNPLEIEPEAYKIIDQEYYQGSQTTRADNSQQVTDQILNLANTNDNLSDLNQTIEHIIHQMVSGGGVNQTLWNQDEGMLLKLKQLGTAAQGHEFSDVSTQAQSIINGKYQFSSGDMS</sequence>
<keyword evidence="2" id="KW-1185">Reference proteome</keyword>
<dbReference type="Proteomes" id="UP000039865">
    <property type="component" value="Unassembled WGS sequence"/>
</dbReference>
<proteinExistence type="predicted"/>
<gene>
    <name evidence="1" type="primary">Contig7168.g7674</name>
    <name evidence="1" type="ORF">STYLEM_6361</name>
</gene>
<evidence type="ECO:0000313" key="1">
    <source>
        <dbReference type="EMBL" id="CDW77401.1"/>
    </source>
</evidence>
<dbReference type="InParanoid" id="A0A078A6B7"/>
<dbReference type="EMBL" id="CCKQ01006111">
    <property type="protein sequence ID" value="CDW77401.1"/>
    <property type="molecule type" value="Genomic_DNA"/>
</dbReference>
<reference evidence="1 2" key="1">
    <citation type="submission" date="2014-06" db="EMBL/GenBank/DDBJ databases">
        <authorList>
            <person name="Swart Estienne"/>
        </authorList>
    </citation>
    <scope>NUCLEOTIDE SEQUENCE [LARGE SCALE GENOMIC DNA]</scope>
    <source>
        <strain evidence="1 2">130c</strain>
    </source>
</reference>
<protein>
    <submittedName>
        <fullName evidence="1">Uncharacterized protein</fullName>
    </submittedName>
</protein>
<dbReference type="AlphaFoldDB" id="A0A078A6B7"/>